<dbReference type="AlphaFoldDB" id="A0A3B1KLE6"/>
<reference evidence="4" key="3">
    <citation type="submission" date="2025-08" db="UniProtKB">
        <authorList>
            <consortium name="Ensembl"/>
        </authorList>
    </citation>
    <scope>IDENTIFICATION</scope>
</reference>
<accession>A0A3B1KLE6</accession>
<reference evidence="5" key="2">
    <citation type="journal article" date="2014" name="Nat. Commun.">
        <title>The cavefish genome reveals candidate genes for eye loss.</title>
        <authorList>
            <person name="McGaugh S.E."/>
            <person name="Gross J.B."/>
            <person name="Aken B."/>
            <person name="Blin M."/>
            <person name="Borowsky R."/>
            <person name="Chalopin D."/>
            <person name="Hinaux H."/>
            <person name="Jeffery W.R."/>
            <person name="Keene A."/>
            <person name="Ma L."/>
            <person name="Minx P."/>
            <person name="Murphy D."/>
            <person name="O'Quin K.E."/>
            <person name="Retaux S."/>
            <person name="Rohner N."/>
            <person name="Searle S.M."/>
            <person name="Stahl B.A."/>
            <person name="Tabin C."/>
            <person name="Volff J.N."/>
            <person name="Yoshizawa M."/>
            <person name="Warren W.C."/>
        </authorList>
    </citation>
    <scope>NUCLEOTIDE SEQUENCE [LARGE SCALE GENOMIC DNA]</scope>
    <source>
        <strain evidence="5">female</strain>
    </source>
</reference>
<dbReference type="Gene3D" id="3.30.420.40">
    <property type="match status" value="1"/>
</dbReference>
<dbReference type="Ensembl" id="ENSAMXT00000032070.1">
    <property type="protein sequence ID" value="ENSAMXP00000054890.1"/>
    <property type="gene ID" value="ENSAMXG00000014428.2"/>
</dbReference>
<dbReference type="InterPro" id="IPR013126">
    <property type="entry name" value="Hsp_70_fam"/>
</dbReference>
<dbReference type="InterPro" id="IPR043129">
    <property type="entry name" value="ATPase_NBD"/>
</dbReference>
<dbReference type="Proteomes" id="UP000018467">
    <property type="component" value="Unassembled WGS sequence"/>
</dbReference>
<reference evidence="4" key="4">
    <citation type="submission" date="2025-09" db="UniProtKB">
        <authorList>
            <consortium name="Ensembl"/>
        </authorList>
    </citation>
    <scope>IDENTIFICATION</scope>
</reference>
<dbReference type="FunFam" id="3.30.30.30:FF:000002">
    <property type="entry name" value="Heat shock 70 kDa protein 4"/>
    <property type="match status" value="1"/>
</dbReference>
<evidence type="ECO:0000256" key="2">
    <source>
        <dbReference type="ARBA" id="ARBA00022741"/>
    </source>
</evidence>
<evidence type="ECO:0000313" key="4">
    <source>
        <dbReference type="Ensembl" id="ENSAMXP00000054890.1"/>
    </source>
</evidence>
<evidence type="ECO:0000256" key="1">
    <source>
        <dbReference type="ARBA" id="ARBA00007381"/>
    </source>
</evidence>
<dbReference type="GO" id="GO:0140662">
    <property type="term" value="F:ATP-dependent protein folding chaperone"/>
    <property type="evidence" value="ECO:0007669"/>
    <property type="project" value="InterPro"/>
</dbReference>
<dbReference type="GO" id="GO:0005829">
    <property type="term" value="C:cytosol"/>
    <property type="evidence" value="ECO:0007669"/>
    <property type="project" value="TreeGrafter"/>
</dbReference>
<dbReference type="Pfam" id="PF00012">
    <property type="entry name" value="HSP70"/>
    <property type="match status" value="1"/>
</dbReference>
<dbReference type="PANTHER" id="PTHR45639">
    <property type="entry name" value="HSC70CB, ISOFORM G-RELATED"/>
    <property type="match status" value="1"/>
</dbReference>
<keyword evidence="5" id="KW-1185">Reference proteome</keyword>
<evidence type="ECO:0000256" key="3">
    <source>
        <dbReference type="ARBA" id="ARBA00022840"/>
    </source>
</evidence>
<dbReference type="GO" id="GO:0005524">
    <property type="term" value="F:ATP binding"/>
    <property type="evidence" value="ECO:0007669"/>
    <property type="project" value="UniProtKB-KW"/>
</dbReference>
<dbReference type="GO" id="GO:0005634">
    <property type="term" value="C:nucleus"/>
    <property type="evidence" value="ECO:0007669"/>
    <property type="project" value="TreeGrafter"/>
</dbReference>
<protein>
    <submittedName>
        <fullName evidence="4">Heat shock protein family H (Hsp110) member 1</fullName>
    </submittedName>
</protein>
<name>A0A3B1KLE6_ASTMX</name>
<dbReference type="GeneTree" id="ENSGT00940000159635"/>
<dbReference type="Bgee" id="ENSAMXG00000014428">
    <property type="expression patterns" value="Expressed in olfactory epithelium and 14 other cell types or tissues"/>
</dbReference>
<comment type="similarity">
    <text evidence="1">Belongs to the heat shock protein 70 family.</text>
</comment>
<sequence>MAVVGFDVGFQSCFTAVVKNGGIETVTNEFTDRCTPAVVSFGPKNRTIGNAARNQIITNPGSTVCNFKRLHGRLFQDPVVQAERTNLPYDLVPLQDDRVGAKTNGLQMEKGQHCCCYSP</sequence>
<organism evidence="4 5">
    <name type="scientific">Astyanax mexicanus</name>
    <name type="common">Blind cave fish</name>
    <name type="synonym">Astyanax fasciatus mexicanus</name>
    <dbReference type="NCBI Taxonomy" id="7994"/>
    <lineage>
        <taxon>Eukaryota</taxon>
        <taxon>Metazoa</taxon>
        <taxon>Chordata</taxon>
        <taxon>Craniata</taxon>
        <taxon>Vertebrata</taxon>
        <taxon>Euteleostomi</taxon>
        <taxon>Actinopterygii</taxon>
        <taxon>Neopterygii</taxon>
        <taxon>Teleostei</taxon>
        <taxon>Ostariophysi</taxon>
        <taxon>Characiformes</taxon>
        <taxon>Characoidei</taxon>
        <taxon>Acestrorhamphidae</taxon>
        <taxon>Acestrorhamphinae</taxon>
        <taxon>Astyanax</taxon>
    </lineage>
</organism>
<keyword evidence="3" id="KW-0067">ATP-binding</keyword>
<reference evidence="5" key="1">
    <citation type="submission" date="2013-03" db="EMBL/GenBank/DDBJ databases">
        <authorList>
            <person name="Jeffery W."/>
            <person name="Warren W."/>
            <person name="Wilson R.K."/>
        </authorList>
    </citation>
    <scope>NUCLEOTIDE SEQUENCE</scope>
    <source>
        <strain evidence="5">female</strain>
    </source>
</reference>
<dbReference type="SUPFAM" id="SSF53067">
    <property type="entry name" value="Actin-like ATPase domain"/>
    <property type="match status" value="1"/>
</dbReference>
<dbReference type="PANTHER" id="PTHR45639:SF2">
    <property type="entry name" value="HEAT SHOCK PROTEIN 105 KDA"/>
    <property type="match status" value="1"/>
</dbReference>
<evidence type="ECO:0000313" key="5">
    <source>
        <dbReference type="Proteomes" id="UP000018467"/>
    </source>
</evidence>
<keyword evidence="2" id="KW-0547">Nucleotide-binding</keyword>
<dbReference type="FunFam" id="3.30.420.40:FF:000171">
    <property type="entry name" value="Heat shock 70 kDa protein 4"/>
    <property type="match status" value="1"/>
</dbReference>
<proteinExistence type="inferred from homology"/>